<feature type="region of interest" description="Disordered" evidence="18">
    <location>
        <begin position="417"/>
        <end position="511"/>
    </location>
</feature>
<dbReference type="GO" id="GO:0008360">
    <property type="term" value="P:regulation of cell shape"/>
    <property type="evidence" value="ECO:0007669"/>
    <property type="project" value="UniProtKB-KW"/>
</dbReference>
<dbReference type="GO" id="GO:0032153">
    <property type="term" value="C:cell division site"/>
    <property type="evidence" value="ECO:0007669"/>
    <property type="project" value="TreeGrafter"/>
</dbReference>
<feature type="transmembrane region" description="Helical" evidence="19">
    <location>
        <begin position="27"/>
        <end position="52"/>
    </location>
</feature>
<dbReference type="InterPro" id="IPR001182">
    <property type="entry name" value="FtsW/RodA"/>
</dbReference>
<evidence type="ECO:0000256" key="14">
    <source>
        <dbReference type="ARBA" id="ARBA00041418"/>
    </source>
</evidence>
<keyword evidence="5 19" id="KW-0812">Transmembrane</keyword>
<evidence type="ECO:0000256" key="6">
    <source>
        <dbReference type="ARBA" id="ARBA00022960"/>
    </source>
</evidence>
<evidence type="ECO:0000256" key="11">
    <source>
        <dbReference type="ARBA" id="ARBA00033270"/>
    </source>
</evidence>
<sequence length="511" mass="54342">MAQGLNTIAKAVGSRLRETRRRPLADYYILIIVIGLLTVIGVTLVASSSMTWSISAGGSAWTTALRQTIMVILGLGAGWLALRVPPGAVRRMALPFLVVSVALLILVLTPLGTGYEQVGSQSWLVLGPLSFQPSEVARIAIAIWGASFLANGEPGTKEFNRRMYWFLGVSLAMCGLIAMEHDTGMAVTFLIVVFAVSVFAGLDGRMVWGTVIAAFGAIVMVSVGGGYRSDRIAVYFDALFGRFDDTSGKAYQSYQGFLSLADGSLTGLGLGQSRAKWFYLPEAKNDFIFAVVGEELGFVGAAVIVGLFATLGVVGFRTAKRCSNMYLSLLAGALTASVVVQAFVNMAYVVGLVPVTGIQLPLISAGGTSAIITLTAMGLLLSCARHEPEAISAMRSYGRPTLDRLVGLPEPSLEGISASKSVRAKAASSASGSRQEARRRPAPSREAGRTRPQRVTPERVNPRRSQARPGAESAQDTASGNRSRRSEGGAGSLNNRSRGQRPAPHRDRRRR</sequence>
<evidence type="ECO:0000256" key="10">
    <source>
        <dbReference type="ARBA" id="ARBA00032370"/>
    </source>
</evidence>
<evidence type="ECO:0000256" key="17">
    <source>
        <dbReference type="ARBA" id="ARBA00049966"/>
    </source>
</evidence>
<organism evidence="20 21">
    <name type="scientific">Corynebacterium pseudopelargi</name>
    <dbReference type="NCBI Taxonomy" id="2080757"/>
    <lineage>
        <taxon>Bacteria</taxon>
        <taxon>Bacillati</taxon>
        <taxon>Actinomycetota</taxon>
        <taxon>Actinomycetes</taxon>
        <taxon>Mycobacteriales</taxon>
        <taxon>Corynebacteriaceae</taxon>
        <taxon>Corynebacterium</taxon>
    </lineage>
</organism>
<dbReference type="GO" id="GO:0015648">
    <property type="term" value="F:lipid-linked peptidoglycan transporter activity"/>
    <property type="evidence" value="ECO:0007669"/>
    <property type="project" value="TreeGrafter"/>
</dbReference>
<comment type="pathway">
    <text evidence="2">Cell wall biogenesis; peptidoglycan biosynthesis.</text>
</comment>
<reference evidence="20 21" key="1">
    <citation type="submission" date="2018-11" db="EMBL/GenBank/DDBJ databases">
        <authorList>
            <person name="Kleinhagauer T."/>
            <person name="Glaeser S.P."/>
            <person name="Spergser J."/>
            <person name="Ruckert C."/>
            <person name="Kaempfer P."/>
            <person name="Busse H.-J."/>
        </authorList>
    </citation>
    <scope>NUCLEOTIDE SEQUENCE [LARGE SCALE GENOMIC DNA]</scope>
    <source>
        <strain evidence="20 21">812CH</strain>
    </source>
</reference>
<keyword evidence="6" id="KW-0133">Cell shape</keyword>
<keyword evidence="9 19" id="KW-0472">Membrane</keyword>
<evidence type="ECO:0000256" key="5">
    <source>
        <dbReference type="ARBA" id="ARBA00022692"/>
    </source>
</evidence>
<evidence type="ECO:0000256" key="19">
    <source>
        <dbReference type="SAM" id="Phobius"/>
    </source>
</evidence>
<comment type="function">
    <text evidence="17">Peptidoglycan polymerase that is essential for cell division.</text>
</comment>
<feature type="transmembrane region" description="Helical" evidence="19">
    <location>
        <begin position="94"/>
        <end position="115"/>
    </location>
</feature>
<accession>A0A3G6ITJ1</accession>
<name>A0A3G6ITJ1_9CORY</name>
<proteinExistence type="inferred from homology"/>
<keyword evidence="3" id="KW-0328">Glycosyltransferase</keyword>
<feature type="transmembrane region" description="Helical" evidence="19">
    <location>
        <begin position="64"/>
        <end position="82"/>
    </location>
</feature>
<protein>
    <recommendedName>
        <fullName evidence="13">Probable peptidoglycan glycosyltransferase FtsW</fullName>
        <ecNumber evidence="15">2.4.99.28</ecNumber>
    </recommendedName>
    <alternativeName>
        <fullName evidence="14">Cell division protein FtsW</fullName>
    </alternativeName>
    <alternativeName>
        <fullName evidence="11">Cell wall polymerase</fullName>
    </alternativeName>
    <alternativeName>
        <fullName evidence="10">Peptidoglycan polymerase</fullName>
    </alternativeName>
</protein>
<dbReference type="GO" id="GO:0009252">
    <property type="term" value="P:peptidoglycan biosynthetic process"/>
    <property type="evidence" value="ECO:0007669"/>
    <property type="project" value="UniProtKB-UniPathway"/>
</dbReference>
<evidence type="ECO:0000313" key="20">
    <source>
        <dbReference type="EMBL" id="AZA08927.1"/>
    </source>
</evidence>
<evidence type="ECO:0000256" key="15">
    <source>
        <dbReference type="ARBA" id="ARBA00044770"/>
    </source>
</evidence>
<evidence type="ECO:0000256" key="16">
    <source>
        <dbReference type="ARBA" id="ARBA00049902"/>
    </source>
</evidence>
<dbReference type="KEGG" id="cpso:CPPEL_03995"/>
<evidence type="ECO:0000256" key="2">
    <source>
        <dbReference type="ARBA" id="ARBA00004752"/>
    </source>
</evidence>
<dbReference type="RefSeq" id="WP_123959911.1">
    <property type="nucleotide sequence ID" value="NZ_CP033898.1"/>
</dbReference>
<comment type="catalytic activity">
    <reaction evidence="16">
        <text>[GlcNAc-(1-&gt;4)-Mur2Ac(oyl-L-Ala-gamma-D-Glu-L-Lys-D-Ala-D-Ala)](n)-di-trans,octa-cis-undecaprenyl diphosphate + beta-D-GlcNAc-(1-&gt;4)-Mur2Ac(oyl-L-Ala-gamma-D-Glu-L-Lys-D-Ala-D-Ala)-di-trans,octa-cis-undecaprenyl diphosphate = [GlcNAc-(1-&gt;4)-Mur2Ac(oyl-L-Ala-gamma-D-Glu-L-Lys-D-Ala-D-Ala)](n+1)-di-trans,octa-cis-undecaprenyl diphosphate + di-trans,octa-cis-undecaprenyl diphosphate + H(+)</text>
        <dbReference type="Rhea" id="RHEA:23708"/>
        <dbReference type="Rhea" id="RHEA-COMP:9602"/>
        <dbReference type="Rhea" id="RHEA-COMP:9603"/>
        <dbReference type="ChEBI" id="CHEBI:15378"/>
        <dbReference type="ChEBI" id="CHEBI:58405"/>
        <dbReference type="ChEBI" id="CHEBI:60033"/>
        <dbReference type="ChEBI" id="CHEBI:78435"/>
        <dbReference type="EC" id="2.4.99.28"/>
    </reaction>
</comment>
<keyword evidence="4" id="KW-0808">Transferase</keyword>
<dbReference type="InterPro" id="IPR018365">
    <property type="entry name" value="Cell_cycle_FtsW-rel_CS"/>
</dbReference>
<feature type="transmembrane region" description="Helical" evidence="19">
    <location>
        <begin position="185"/>
        <end position="202"/>
    </location>
</feature>
<evidence type="ECO:0000256" key="1">
    <source>
        <dbReference type="ARBA" id="ARBA00004141"/>
    </source>
</evidence>
<evidence type="ECO:0000256" key="13">
    <source>
        <dbReference type="ARBA" id="ARBA00041185"/>
    </source>
</evidence>
<evidence type="ECO:0000256" key="7">
    <source>
        <dbReference type="ARBA" id="ARBA00022984"/>
    </source>
</evidence>
<dbReference type="EMBL" id="CP033898">
    <property type="protein sequence ID" value="AZA08927.1"/>
    <property type="molecule type" value="Genomic_DNA"/>
</dbReference>
<dbReference type="PANTHER" id="PTHR30474">
    <property type="entry name" value="CELL CYCLE PROTEIN"/>
    <property type="match status" value="1"/>
</dbReference>
<dbReference type="EC" id="2.4.99.28" evidence="15"/>
<dbReference type="PANTHER" id="PTHR30474:SF2">
    <property type="entry name" value="PEPTIDOGLYCAN GLYCOSYLTRANSFERASE FTSW-RELATED"/>
    <property type="match status" value="1"/>
</dbReference>
<feature type="transmembrane region" description="Helical" evidence="19">
    <location>
        <begin position="135"/>
        <end position="151"/>
    </location>
</feature>
<dbReference type="AlphaFoldDB" id="A0A3G6ITJ1"/>
<dbReference type="UniPathway" id="UPA00219"/>
<dbReference type="PROSITE" id="PS00428">
    <property type="entry name" value="FTSW_RODA_SPOVE"/>
    <property type="match status" value="1"/>
</dbReference>
<keyword evidence="8 19" id="KW-1133">Transmembrane helix</keyword>
<feature type="transmembrane region" description="Helical" evidence="19">
    <location>
        <begin position="287"/>
        <end position="314"/>
    </location>
</feature>
<dbReference type="Pfam" id="PF01098">
    <property type="entry name" value="FTSW_RODA_SPOVE"/>
    <property type="match status" value="1"/>
</dbReference>
<comment type="subcellular location">
    <subcellularLocation>
        <location evidence="1">Membrane</location>
        <topology evidence="1">Multi-pass membrane protein</topology>
    </subcellularLocation>
</comment>
<evidence type="ECO:0000313" key="21">
    <source>
        <dbReference type="Proteomes" id="UP000271426"/>
    </source>
</evidence>
<evidence type="ECO:0000256" key="12">
    <source>
        <dbReference type="ARBA" id="ARBA00038053"/>
    </source>
</evidence>
<dbReference type="Proteomes" id="UP000271426">
    <property type="component" value="Chromosome"/>
</dbReference>
<keyword evidence="7" id="KW-0573">Peptidoglycan synthesis</keyword>
<comment type="similarity">
    <text evidence="12">Belongs to the SEDS family. FtsW subfamily.</text>
</comment>
<feature type="transmembrane region" description="Helical" evidence="19">
    <location>
        <begin position="207"/>
        <end position="227"/>
    </location>
</feature>
<feature type="transmembrane region" description="Helical" evidence="19">
    <location>
        <begin position="362"/>
        <end position="384"/>
    </location>
</feature>
<dbReference type="GO" id="GO:0008955">
    <property type="term" value="F:peptidoglycan glycosyltransferase activity"/>
    <property type="evidence" value="ECO:0007669"/>
    <property type="project" value="UniProtKB-EC"/>
</dbReference>
<evidence type="ECO:0000256" key="3">
    <source>
        <dbReference type="ARBA" id="ARBA00022676"/>
    </source>
</evidence>
<evidence type="ECO:0000256" key="9">
    <source>
        <dbReference type="ARBA" id="ARBA00023136"/>
    </source>
</evidence>
<dbReference type="GO" id="GO:0051301">
    <property type="term" value="P:cell division"/>
    <property type="evidence" value="ECO:0007669"/>
    <property type="project" value="InterPro"/>
</dbReference>
<dbReference type="GO" id="GO:0005886">
    <property type="term" value="C:plasma membrane"/>
    <property type="evidence" value="ECO:0007669"/>
    <property type="project" value="TreeGrafter"/>
</dbReference>
<evidence type="ECO:0000256" key="8">
    <source>
        <dbReference type="ARBA" id="ARBA00022989"/>
    </source>
</evidence>
<evidence type="ECO:0000256" key="18">
    <source>
        <dbReference type="SAM" id="MobiDB-lite"/>
    </source>
</evidence>
<feature type="transmembrane region" description="Helical" evidence="19">
    <location>
        <begin position="326"/>
        <end position="350"/>
    </location>
</feature>
<gene>
    <name evidence="20" type="primary">ftsW2</name>
    <name evidence="20" type="ORF">CPPEL_03995</name>
</gene>
<evidence type="ECO:0000256" key="4">
    <source>
        <dbReference type="ARBA" id="ARBA00022679"/>
    </source>
</evidence>
<feature type="compositionally biased region" description="Low complexity" evidence="18">
    <location>
        <begin position="417"/>
        <end position="434"/>
    </location>
</feature>
<dbReference type="OrthoDB" id="9768187at2"/>
<keyword evidence="21" id="KW-1185">Reference proteome</keyword>
<feature type="transmembrane region" description="Helical" evidence="19">
    <location>
        <begin position="163"/>
        <end position="179"/>
    </location>
</feature>